<sequence length="83" mass="9116">MSRQTHFLVQSFDPAKGDQLKADAPIACRSEESARRTAERLAMSKAGVVAFSTNSDTETGDYDDQPTVFFRAGRVPAEFDSMP</sequence>
<dbReference type="Proteomes" id="UP001565471">
    <property type="component" value="Unassembled WGS sequence"/>
</dbReference>
<evidence type="ECO:0000313" key="2">
    <source>
        <dbReference type="Proteomes" id="UP001565471"/>
    </source>
</evidence>
<name>A0ABV4F7F6_BRAEL</name>
<reference evidence="1 2" key="1">
    <citation type="submission" date="2024-07" db="EMBL/GenBank/DDBJ databases">
        <title>Genomic Encyclopedia of Type Strains, Phase V (KMG-V): Genome sequencing to study the core and pangenomes of soil and plant-associated prokaryotes.</title>
        <authorList>
            <person name="Whitman W."/>
        </authorList>
    </citation>
    <scope>NUCLEOTIDE SEQUENCE [LARGE SCALE GENOMIC DNA]</scope>
    <source>
        <strain evidence="1 2">USDA 415</strain>
    </source>
</reference>
<dbReference type="GeneID" id="92952581"/>
<keyword evidence="2" id="KW-1185">Reference proteome</keyword>
<organism evidence="1 2">
    <name type="scientific">Bradyrhizobium elkanii</name>
    <dbReference type="NCBI Taxonomy" id="29448"/>
    <lineage>
        <taxon>Bacteria</taxon>
        <taxon>Pseudomonadati</taxon>
        <taxon>Pseudomonadota</taxon>
        <taxon>Alphaproteobacteria</taxon>
        <taxon>Hyphomicrobiales</taxon>
        <taxon>Nitrobacteraceae</taxon>
        <taxon>Bradyrhizobium</taxon>
    </lineage>
</organism>
<gene>
    <name evidence="1" type="ORF">ABIF29_006206</name>
</gene>
<dbReference type="EMBL" id="JBGBZA010000002">
    <property type="protein sequence ID" value="MEY9319407.1"/>
    <property type="molecule type" value="Genomic_DNA"/>
</dbReference>
<proteinExistence type="predicted"/>
<comment type="caution">
    <text evidence="1">The sequence shown here is derived from an EMBL/GenBank/DDBJ whole genome shotgun (WGS) entry which is preliminary data.</text>
</comment>
<evidence type="ECO:0000313" key="1">
    <source>
        <dbReference type="EMBL" id="MEY9319407.1"/>
    </source>
</evidence>
<accession>A0ABV4F7F6</accession>
<protein>
    <submittedName>
        <fullName evidence="1">Uncharacterized protein</fullName>
    </submittedName>
</protein>
<dbReference type="RefSeq" id="WP_016841177.1">
    <property type="nucleotide sequence ID" value="NZ_BJNL01000058.1"/>
</dbReference>